<accession>A0AAD1UDJ3</accession>
<proteinExistence type="predicted"/>
<feature type="compositionally biased region" description="Basic and acidic residues" evidence="1">
    <location>
        <begin position="141"/>
        <end position="151"/>
    </location>
</feature>
<sequence>MKANGLTQEGIDFDYPPQYYSDSKEPGWSLMAKAIFSNSTGLKKFINYANSYKNLDKNCQEKLFKRLNYDTSMMLKKTGVRFKKSGLIRITTRESILSKKKDHPRSKVSMTSQSLVRQKVQQYDTLQVPYTQRKKRMSSKRINELSQEKLGKSPQSSHKSRQDNKSFEKSHRTHRNRSLHNERALLDLRIKEIQNRIIKMKIPNSLKLNKKSKPHFASMKNLKIRDKNLELKEVKKNLKNKDSSITQKFRKMTPKKTYSSSKSIFSKYQVQMSRNMIRRNPYPSKHTTPHLKPSKPQNPHSSLPSLSPSSLYQKSTASRQFPLHNFEGHPYAQEGYLNVD</sequence>
<feature type="compositionally biased region" description="Basic and acidic residues" evidence="1">
    <location>
        <begin position="160"/>
        <end position="170"/>
    </location>
</feature>
<evidence type="ECO:0000313" key="3">
    <source>
        <dbReference type="Proteomes" id="UP001295684"/>
    </source>
</evidence>
<feature type="compositionally biased region" description="Low complexity" evidence="1">
    <location>
        <begin position="301"/>
        <end position="311"/>
    </location>
</feature>
<organism evidence="2 3">
    <name type="scientific">Euplotes crassus</name>
    <dbReference type="NCBI Taxonomy" id="5936"/>
    <lineage>
        <taxon>Eukaryota</taxon>
        <taxon>Sar</taxon>
        <taxon>Alveolata</taxon>
        <taxon>Ciliophora</taxon>
        <taxon>Intramacronucleata</taxon>
        <taxon>Spirotrichea</taxon>
        <taxon>Hypotrichia</taxon>
        <taxon>Euplotida</taxon>
        <taxon>Euplotidae</taxon>
        <taxon>Moneuplotes</taxon>
    </lineage>
</organism>
<evidence type="ECO:0000256" key="1">
    <source>
        <dbReference type="SAM" id="MobiDB-lite"/>
    </source>
</evidence>
<feature type="region of interest" description="Disordered" evidence="1">
    <location>
        <begin position="96"/>
        <end position="180"/>
    </location>
</feature>
<name>A0AAD1UDJ3_EUPCR</name>
<feature type="compositionally biased region" description="Polar residues" evidence="1">
    <location>
        <begin position="108"/>
        <end position="130"/>
    </location>
</feature>
<protein>
    <submittedName>
        <fullName evidence="2">Uncharacterized protein</fullName>
    </submittedName>
</protein>
<keyword evidence="3" id="KW-1185">Reference proteome</keyword>
<dbReference type="EMBL" id="CAMPGE010005791">
    <property type="protein sequence ID" value="CAI2364631.1"/>
    <property type="molecule type" value="Genomic_DNA"/>
</dbReference>
<dbReference type="AlphaFoldDB" id="A0AAD1UDJ3"/>
<feature type="region of interest" description="Disordered" evidence="1">
    <location>
        <begin position="279"/>
        <end position="315"/>
    </location>
</feature>
<reference evidence="2" key="1">
    <citation type="submission" date="2023-07" db="EMBL/GenBank/DDBJ databases">
        <authorList>
            <consortium name="AG Swart"/>
            <person name="Singh M."/>
            <person name="Singh A."/>
            <person name="Seah K."/>
            <person name="Emmerich C."/>
        </authorList>
    </citation>
    <scope>NUCLEOTIDE SEQUENCE</scope>
    <source>
        <strain evidence="2">DP1</strain>
    </source>
</reference>
<comment type="caution">
    <text evidence="2">The sequence shown here is derived from an EMBL/GenBank/DDBJ whole genome shotgun (WGS) entry which is preliminary data.</text>
</comment>
<dbReference type="Proteomes" id="UP001295684">
    <property type="component" value="Unassembled WGS sequence"/>
</dbReference>
<evidence type="ECO:0000313" key="2">
    <source>
        <dbReference type="EMBL" id="CAI2364631.1"/>
    </source>
</evidence>
<gene>
    <name evidence="2" type="ORF">ECRASSUSDP1_LOCUS5976</name>
</gene>